<sequence>MTEINCTRRRRIIIFIAIVLLATITFFVFCHFEAKRFNQKYLNKVNDYIKSNEEKSVEKFTKVGLLSLVIHAENDLKEGDIFYYENVPEEEKKKDIEHVENIMKGENPSEESIAEEPEYEKFPQDWEKEKFDKLTEIEGNNFFSKLGLCSTLRNAEVNLFLGIHTFLSDRIQDSIPEKDLALYIAMEKNKISVLSSCSDPQRNSFTHFKSIDFELPEDKEEETTKTISYFIFGSAT</sequence>
<dbReference type="Proteomes" id="UP000293045">
    <property type="component" value="Unassembled WGS sequence"/>
</dbReference>
<dbReference type="VEuPathDB" id="MicrosporidiaDB:CWI39_0259p0020"/>
<protein>
    <submittedName>
        <fullName evidence="2">Uncharacterized protein</fullName>
    </submittedName>
</protein>
<gene>
    <name evidence="2" type="ORF">CWI39_0259p0020</name>
</gene>
<accession>A0A4Q9LKK1</accession>
<evidence type="ECO:0000313" key="3">
    <source>
        <dbReference type="Proteomes" id="UP000293045"/>
    </source>
</evidence>
<keyword evidence="1" id="KW-0812">Transmembrane</keyword>
<feature type="transmembrane region" description="Helical" evidence="1">
    <location>
        <begin position="12"/>
        <end position="29"/>
    </location>
</feature>
<reference evidence="2 3" key="1">
    <citation type="submission" date="2017-12" db="EMBL/GenBank/DDBJ databases">
        <authorList>
            <person name="Pombert J.-F."/>
            <person name="Haag K.L."/>
            <person name="Ebert D."/>
        </authorList>
    </citation>
    <scope>NUCLEOTIDE SEQUENCE [LARGE SCALE GENOMIC DNA]</scope>
    <source>
        <strain evidence="2">IL-BN-2</strain>
    </source>
</reference>
<dbReference type="EMBL" id="PIXR01000259">
    <property type="protein sequence ID" value="TBU07861.1"/>
    <property type="molecule type" value="Genomic_DNA"/>
</dbReference>
<comment type="caution">
    <text evidence="2">The sequence shown here is derived from an EMBL/GenBank/DDBJ whole genome shotgun (WGS) entry which is preliminary data.</text>
</comment>
<dbReference type="AlphaFoldDB" id="A0A4Q9LKK1"/>
<organism evidence="2 3">
    <name type="scientific">Hamiltosporidium magnivora</name>
    <dbReference type="NCBI Taxonomy" id="148818"/>
    <lineage>
        <taxon>Eukaryota</taxon>
        <taxon>Fungi</taxon>
        <taxon>Fungi incertae sedis</taxon>
        <taxon>Microsporidia</taxon>
        <taxon>Dubosqiidae</taxon>
        <taxon>Hamiltosporidium</taxon>
    </lineage>
</organism>
<dbReference type="VEuPathDB" id="MicrosporidiaDB:CWI36_0543p0020"/>
<evidence type="ECO:0000313" key="2">
    <source>
        <dbReference type="EMBL" id="TBU07861.1"/>
    </source>
</evidence>
<keyword evidence="1" id="KW-0472">Membrane</keyword>
<proteinExistence type="predicted"/>
<keyword evidence="1" id="KW-1133">Transmembrane helix</keyword>
<name>A0A4Q9LKK1_9MICR</name>
<evidence type="ECO:0000256" key="1">
    <source>
        <dbReference type="SAM" id="Phobius"/>
    </source>
</evidence>